<feature type="transmembrane region" description="Helical" evidence="6">
    <location>
        <begin position="212"/>
        <end position="231"/>
    </location>
</feature>
<sequence length="239" mass="25092">MGGCLVVDERRPRSAGLPRLTGTSRVLLVIGAWALLVGGLQLYAWFAQLAPSELVSQLLLACQHGSAGPLLFIGVAALSPLLLVPAALLGGLAGACFGPVTGVLLTLVGCNLSALLTYSLGRLSRTEHGALAQLCAHYGPRLQRQPLRSMIILRLSFLPYDPVNYLVGLLHVRPWPFLLGNTLGSLPGVVLIVLTGSTVGRLGPDAATMHPLAIPAVLVLLMLSVGLAIVLRQRTQRGV</sequence>
<gene>
    <name evidence="8" type="ORF">EI684_09410</name>
</gene>
<evidence type="ECO:0000256" key="2">
    <source>
        <dbReference type="ARBA" id="ARBA00022475"/>
    </source>
</evidence>
<dbReference type="Proteomes" id="UP000280307">
    <property type="component" value="Unassembled WGS sequence"/>
</dbReference>
<evidence type="ECO:0000256" key="1">
    <source>
        <dbReference type="ARBA" id="ARBA00004651"/>
    </source>
</evidence>
<feature type="transmembrane region" description="Helical" evidence="6">
    <location>
        <begin position="26"/>
        <end position="46"/>
    </location>
</feature>
<feature type="transmembrane region" description="Helical" evidence="6">
    <location>
        <begin position="88"/>
        <end position="116"/>
    </location>
</feature>
<evidence type="ECO:0000256" key="5">
    <source>
        <dbReference type="ARBA" id="ARBA00023136"/>
    </source>
</evidence>
<dbReference type="PANTHER" id="PTHR12677">
    <property type="entry name" value="GOLGI APPARATUS MEMBRANE PROTEIN TVP38-RELATED"/>
    <property type="match status" value="1"/>
</dbReference>
<keyword evidence="3 6" id="KW-0812">Transmembrane</keyword>
<organism evidence="8 9">
    <name type="scientific">Candidatus Viridilinea halotolerans</name>
    <dbReference type="NCBI Taxonomy" id="2491704"/>
    <lineage>
        <taxon>Bacteria</taxon>
        <taxon>Bacillati</taxon>
        <taxon>Chloroflexota</taxon>
        <taxon>Chloroflexia</taxon>
        <taxon>Chloroflexales</taxon>
        <taxon>Chloroflexineae</taxon>
        <taxon>Oscillochloridaceae</taxon>
        <taxon>Candidatus Viridilinea</taxon>
    </lineage>
</organism>
<evidence type="ECO:0000256" key="4">
    <source>
        <dbReference type="ARBA" id="ARBA00022989"/>
    </source>
</evidence>
<dbReference type="GO" id="GO:0005886">
    <property type="term" value="C:plasma membrane"/>
    <property type="evidence" value="ECO:0007669"/>
    <property type="project" value="UniProtKB-SubCell"/>
</dbReference>
<evidence type="ECO:0000259" key="7">
    <source>
        <dbReference type="Pfam" id="PF09335"/>
    </source>
</evidence>
<keyword evidence="2 6" id="KW-1003">Cell membrane</keyword>
<evidence type="ECO:0000313" key="8">
    <source>
        <dbReference type="EMBL" id="RRR73040.1"/>
    </source>
</evidence>
<comment type="caution">
    <text evidence="8">The sequence shown here is derived from an EMBL/GenBank/DDBJ whole genome shotgun (WGS) entry which is preliminary data.</text>
</comment>
<dbReference type="InterPro" id="IPR015414">
    <property type="entry name" value="TMEM64"/>
</dbReference>
<protein>
    <recommendedName>
        <fullName evidence="6">TVP38/TMEM64 family membrane protein</fullName>
    </recommendedName>
</protein>
<comment type="similarity">
    <text evidence="6">Belongs to the TVP38/TMEM64 family.</text>
</comment>
<feature type="domain" description="VTT" evidence="7">
    <location>
        <begin position="85"/>
        <end position="197"/>
    </location>
</feature>
<dbReference type="EMBL" id="RSAS01000360">
    <property type="protein sequence ID" value="RRR73040.1"/>
    <property type="molecule type" value="Genomic_DNA"/>
</dbReference>
<name>A0A426U157_9CHLR</name>
<comment type="subcellular location">
    <subcellularLocation>
        <location evidence="1 6">Cell membrane</location>
        <topology evidence="1 6">Multi-pass membrane protein</topology>
    </subcellularLocation>
</comment>
<reference evidence="8 9" key="1">
    <citation type="submission" date="2018-12" db="EMBL/GenBank/DDBJ databases">
        <title>Genome Sequence of Candidatus Viridilinea halotolerans isolated from saline sulfide-rich spring.</title>
        <authorList>
            <person name="Grouzdev D.S."/>
            <person name="Burganskaya E.I."/>
            <person name="Krutkina M.S."/>
            <person name="Sukhacheva M.V."/>
            <person name="Gorlenko V.M."/>
        </authorList>
    </citation>
    <scope>NUCLEOTIDE SEQUENCE [LARGE SCALE GENOMIC DNA]</scope>
    <source>
        <strain evidence="8">Chok-6</strain>
    </source>
</reference>
<keyword evidence="4 6" id="KW-1133">Transmembrane helix</keyword>
<keyword evidence="5 6" id="KW-0472">Membrane</keyword>
<evidence type="ECO:0000256" key="3">
    <source>
        <dbReference type="ARBA" id="ARBA00022692"/>
    </source>
</evidence>
<accession>A0A426U157</accession>
<evidence type="ECO:0000313" key="9">
    <source>
        <dbReference type="Proteomes" id="UP000280307"/>
    </source>
</evidence>
<feature type="transmembrane region" description="Helical" evidence="6">
    <location>
        <begin position="58"/>
        <end position="82"/>
    </location>
</feature>
<dbReference type="Pfam" id="PF09335">
    <property type="entry name" value="VTT_dom"/>
    <property type="match status" value="1"/>
</dbReference>
<feature type="transmembrane region" description="Helical" evidence="6">
    <location>
        <begin position="178"/>
        <end position="200"/>
    </location>
</feature>
<dbReference type="PANTHER" id="PTHR12677:SF59">
    <property type="entry name" value="GOLGI APPARATUS MEMBRANE PROTEIN TVP38-RELATED"/>
    <property type="match status" value="1"/>
</dbReference>
<proteinExistence type="inferred from homology"/>
<dbReference type="AlphaFoldDB" id="A0A426U157"/>
<evidence type="ECO:0000256" key="6">
    <source>
        <dbReference type="RuleBase" id="RU366058"/>
    </source>
</evidence>
<dbReference type="InterPro" id="IPR032816">
    <property type="entry name" value="VTT_dom"/>
</dbReference>